<keyword evidence="1" id="KW-0732">Signal</keyword>
<name>A0A834D8R5_9CHIR</name>
<proteinExistence type="predicted"/>
<feature type="signal peptide" evidence="1">
    <location>
        <begin position="1"/>
        <end position="20"/>
    </location>
</feature>
<protein>
    <submittedName>
        <fullName evidence="2">Uncharacterized protein</fullName>
    </submittedName>
</protein>
<sequence>MHSFKQALFLIWRLVTHYMALECKLKSRGTCIPSDLWGHISHHRTLQPTIPQGLRRSPASFKQLPCFLADITVYVNLVSRAVSKSEGIYCSKEMKDWKRPKILTQREPIKDILPCQRLSICQFCKKKHLKTEIYKKTEWQVRRC</sequence>
<reference evidence="2 3" key="1">
    <citation type="journal article" date="2020" name="Nature">
        <title>Six reference-quality genomes reveal evolution of bat adaptations.</title>
        <authorList>
            <person name="Jebb D."/>
            <person name="Huang Z."/>
            <person name="Pippel M."/>
            <person name="Hughes G.M."/>
            <person name="Lavrichenko K."/>
            <person name="Devanna P."/>
            <person name="Winkler S."/>
            <person name="Jermiin L.S."/>
            <person name="Skirmuntt E.C."/>
            <person name="Katzourakis A."/>
            <person name="Burkitt-Gray L."/>
            <person name="Ray D.A."/>
            <person name="Sullivan K.A.M."/>
            <person name="Roscito J.G."/>
            <person name="Kirilenko B.M."/>
            <person name="Davalos L.M."/>
            <person name="Corthals A.P."/>
            <person name="Power M.L."/>
            <person name="Jones G."/>
            <person name="Ransome R.D."/>
            <person name="Dechmann D.K.N."/>
            <person name="Locatelli A.G."/>
            <person name="Puechmaille S.J."/>
            <person name="Fedrigo O."/>
            <person name="Jarvis E.D."/>
            <person name="Hiller M."/>
            <person name="Vernes S.C."/>
            <person name="Myers E.W."/>
            <person name="Teeling E.C."/>
        </authorList>
    </citation>
    <scope>NUCLEOTIDE SEQUENCE [LARGE SCALE GENOMIC DNA]</scope>
    <source>
        <strain evidence="2">Bat1K_MPI-CBG_1</strain>
    </source>
</reference>
<evidence type="ECO:0000256" key="1">
    <source>
        <dbReference type="SAM" id="SignalP"/>
    </source>
</evidence>
<organism evidence="2 3">
    <name type="scientific">Phyllostomus discolor</name>
    <name type="common">pale spear-nosed bat</name>
    <dbReference type="NCBI Taxonomy" id="89673"/>
    <lineage>
        <taxon>Eukaryota</taxon>
        <taxon>Metazoa</taxon>
        <taxon>Chordata</taxon>
        <taxon>Craniata</taxon>
        <taxon>Vertebrata</taxon>
        <taxon>Euteleostomi</taxon>
        <taxon>Mammalia</taxon>
        <taxon>Eutheria</taxon>
        <taxon>Laurasiatheria</taxon>
        <taxon>Chiroptera</taxon>
        <taxon>Yangochiroptera</taxon>
        <taxon>Phyllostomidae</taxon>
        <taxon>Phyllostominae</taxon>
        <taxon>Phyllostomus</taxon>
    </lineage>
</organism>
<feature type="chain" id="PRO_5032928472" evidence="1">
    <location>
        <begin position="21"/>
        <end position="144"/>
    </location>
</feature>
<gene>
    <name evidence="2" type="ORF">HJG60_009345</name>
</gene>
<evidence type="ECO:0000313" key="3">
    <source>
        <dbReference type="Proteomes" id="UP000664940"/>
    </source>
</evidence>
<evidence type="ECO:0000313" key="2">
    <source>
        <dbReference type="EMBL" id="KAF6074935.1"/>
    </source>
</evidence>
<dbReference type="EMBL" id="JABVXQ010000015">
    <property type="protein sequence ID" value="KAF6074935.1"/>
    <property type="molecule type" value="Genomic_DNA"/>
</dbReference>
<dbReference type="Proteomes" id="UP000664940">
    <property type="component" value="Unassembled WGS sequence"/>
</dbReference>
<dbReference type="AlphaFoldDB" id="A0A834D8R5"/>
<accession>A0A834D8R5</accession>
<comment type="caution">
    <text evidence="2">The sequence shown here is derived from an EMBL/GenBank/DDBJ whole genome shotgun (WGS) entry which is preliminary data.</text>
</comment>